<evidence type="ECO:0000256" key="4">
    <source>
        <dbReference type="ARBA" id="ARBA00023295"/>
    </source>
</evidence>
<dbReference type="InterPro" id="IPR023296">
    <property type="entry name" value="Glyco_hydro_beta-prop_sf"/>
</dbReference>
<dbReference type="EMBL" id="AP026561">
    <property type="protein sequence ID" value="BDP43518.1"/>
    <property type="molecule type" value="Genomic_DNA"/>
</dbReference>
<evidence type="ECO:0000256" key="2">
    <source>
        <dbReference type="ARBA" id="ARBA00012758"/>
    </source>
</evidence>
<dbReference type="Pfam" id="PF00251">
    <property type="entry name" value="Glyco_hydro_32N"/>
    <property type="match status" value="1"/>
</dbReference>
<keyword evidence="7" id="KW-1185">Reference proteome</keyword>
<dbReference type="InterPro" id="IPR001362">
    <property type="entry name" value="Glyco_hydro_32"/>
</dbReference>
<dbReference type="CDD" id="cd08996">
    <property type="entry name" value="GH32_FFase"/>
    <property type="match status" value="1"/>
</dbReference>
<dbReference type="EC" id="3.2.1.26" evidence="2"/>
<evidence type="ECO:0000313" key="6">
    <source>
        <dbReference type="EMBL" id="BDP43518.1"/>
    </source>
</evidence>
<feature type="domain" description="Glycosyl hydrolase family 32 N-terminal" evidence="5">
    <location>
        <begin position="16"/>
        <end position="325"/>
    </location>
</feature>
<keyword evidence="4" id="KW-0326">Glycosidase</keyword>
<keyword evidence="6" id="KW-0614">Plasmid</keyword>
<geneLocation type="plasmid" evidence="6 7">
    <name>pDAETH-1</name>
</geneLocation>
<dbReference type="InterPro" id="IPR013148">
    <property type="entry name" value="Glyco_hydro_32_N"/>
</dbReference>
<dbReference type="InterPro" id="IPR051214">
    <property type="entry name" value="GH32_Enzymes"/>
</dbReference>
<name>A0ABN6RL73_9DEIO</name>
<sequence>MSASRDLSDPQRPSWHFTAPRGWLNDPVGLGHHGGWHHVFYQYNPHAACWSMMHWGQARTRDFTSWEDAPLALLPGTPHDREGCWSGSLVYEGGVPTLVYTGVSDPTHQAGSASVNVAPGVEGPDGSLHGFRAHPQAVLRWPRSGEVPGLTLTAWRDPTLRRVEGEDGRGEWRLVVGIGTEERGGGALLYAGEDLRTWRLLGALLLGEAGGEDPGEVWECAQLLDLGEAAMLIASRMRGGGPDGTLAVTGTLRGDAFEVTRGEPLDHSPLFYAPQAYRAPGERLLLIGWVREVRPADIQLASGWSGALSVPREIEVREGRVWQTPARELLTLRERAVCPGELLPTRLDLDLRLPGGGSFVIEQDGHPLVRLEGNDGEVSILTSSHVVTLPSPGASLRLLLDASVVEVFADGRSATLRTAPEHRLCTLTASGGATCRGWTLSPAFSQTPGESDRPAD</sequence>
<dbReference type="Proteomes" id="UP001064971">
    <property type="component" value="Plasmid pDAETH-1"/>
</dbReference>
<dbReference type="PANTHER" id="PTHR43101:SF1">
    <property type="entry name" value="BETA-FRUCTOSIDASE"/>
    <property type="match status" value="1"/>
</dbReference>
<dbReference type="SMART" id="SM00640">
    <property type="entry name" value="Glyco_32"/>
    <property type="match status" value="1"/>
</dbReference>
<dbReference type="GO" id="GO:0016787">
    <property type="term" value="F:hydrolase activity"/>
    <property type="evidence" value="ECO:0007669"/>
    <property type="project" value="UniProtKB-KW"/>
</dbReference>
<dbReference type="SUPFAM" id="SSF75005">
    <property type="entry name" value="Arabinanase/levansucrase/invertase"/>
    <property type="match status" value="1"/>
</dbReference>
<evidence type="ECO:0000256" key="1">
    <source>
        <dbReference type="ARBA" id="ARBA00009902"/>
    </source>
</evidence>
<gene>
    <name evidence="6" type="ORF">DAETH_34870</name>
</gene>
<accession>A0ABN6RL73</accession>
<organism evidence="6 7">
    <name type="scientific">Deinococcus aetherius</name>
    <dbReference type="NCBI Taxonomy" id="200252"/>
    <lineage>
        <taxon>Bacteria</taxon>
        <taxon>Thermotogati</taxon>
        <taxon>Deinococcota</taxon>
        <taxon>Deinococci</taxon>
        <taxon>Deinococcales</taxon>
        <taxon>Deinococcaceae</taxon>
        <taxon>Deinococcus</taxon>
    </lineage>
</organism>
<evidence type="ECO:0000256" key="3">
    <source>
        <dbReference type="ARBA" id="ARBA00022801"/>
    </source>
</evidence>
<evidence type="ECO:0000259" key="5">
    <source>
        <dbReference type="Pfam" id="PF00251"/>
    </source>
</evidence>
<reference evidence="6" key="1">
    <citation type="submission" date="2022-07" db="EMBL/GenBank/DDBJ databases">
        <title>Complete Genome Sequence of the Radioresistant Bacterium Deinococcus aetherius ST0316, Isolated from the Air Dust collected in Lower Stratosphere above Japan.</title>
        <authorList>
            <person name="Satoh K."/>
            <person name="Hagiwara K."/>
            <person name="Katsumata K."/>
            <person name="Kubo A."/>
            <person name="Yokobori S."/>
            <person name="Yamagishi A."/>
            <person name="Oono Y."/>
            <person name="Narumi I."/>
        </authorList>
    </citation>
    <scope>NUCLEOTIDE SEQUENCE</scope>
    <source>
        <strain evidence="6">ST0316</strain>
        <plasmid evidence="6">pDAETH-1</plasmid>
    </source>
</reference>
<dbReference type="Gene3D" id="2.115.10.20">
    <property type="entry name" value="Glycosyl hydrolase domain, family 43"/>
    <property type="match status" value="1"/>
</dbReference>
<proteinExistence type="inferred from homology"/>
<comment type="similarity">
    <text evidence="1">Belongs to the glycosyl hydrolase 32 family.</text>
</comment>
<keyword evidence="3 6" id="KW-0378">Hydrolase</keyword>
<dbReference type="RefSeq" id="WP_264777996.1">
    <property type="nucleotide sequence ID" value="NZ_AP026561.1"/>
</dbReference>
<evidence type="ECO:0000313" key="7">
    <source>
        <dbReference type="Proteomes" id="UP001064971"/>
    </source>
</evidence>
<dbReference type="PANTHER" id="PTHR43101">
    <property type="entry name" value="BETA-FRUCTOSIDASE"/>
    <property type="match status" value="1"/>
</dbReference>
<protein>
    <recommendedName>
        <fullName evidence="2">beta-fructofuranosidase</fullName>
        <ecNumber evidence="2">3.2.1.26</ecNumber>
    </recommendedName>
</protein>